<dbReference type="Gene3D" id="3.30.1360.30">
    <property type="entry name" value="GAD-like domain"/>
    <property type="match status" value="1"/>
</dbReference>
<dbReference type="InterPro" id="IPR012340">
    <property type="entry name" value="NA-bd_OB-fold"/>
</dbReference>
<keyword evidence="4 7" id="KW-0067">ATP-binding</keyword>
<evidence type="ECO:0000256" key="7">
    <source>
        <dbReference type="HAMAP-Rule" id="MF_00044"/>
    </source>
</evidence>
<dbReference type="InterPro" id="IPR004524">
    <property type="entry name" value="Asp-tRNA-ligase_1"/>
</dbReference>
<dbReference type="GO" id="GO:0004815">
    <property type="term" value="F:aspartate-tRNA ligase activity"/>
    <property type="evidence" value="ECO:0007669"/>
    <property type="project" value="UniProtKB-UniRule"/>
</dbReference>
<comment type="subunit">
    <text evidence="7">Homodimer.</text>
</comment>
<comment type="caution">
    <text evidence="7">Lacks conserved residue(s) required for the propagation of feature annotation.</text>
</comment>
<evidence type="ECO:0000256" key="4">
    <source>
        <dbReference type="ARBA" id="ARBA00022840"/>
    </source>
</evidence>
<dbReference type="PANTHER" id="PTHR22594">
    <property type="entry name" value="ASPARTYL/LYSYL-TRNA SYNTHETASE"/>
    <property type="match status" value="1"/>
</dbReference>
<evidence type="ECO:0000256" key="6">
    <source>
        <dbReference type="ARBA" id="ARBA00023146"/>
    </source>
</evidence>
<dbReference type="InterPro" id="IPR045864">
    <property type="entry name" value="aa-tRNA-synth_II/BPL/LPL"/>
</dbReference>
<evidence type="ECO:0000259" key="8">
    <source>
        <dbReference type="PROSITE" id="PS50862"/>
    </source>
</evidence>
<dbReference type="GO" id="GO:0003676">
    <property type="term" value="F:nucleic acid binding"/>
    <property type="evidence" value="ECO:0007669"/>
    <property type="project" value="InterPro"/>
</dbReference>
<keyword evidence="6 7" id="KW-0030">Aminoacyl-tRNA synthetase</keyword>
<dbReference type="GO" id="GO:0005737">
    <property type="term" value="C:cytoplasm"/>
    <property type="evidence" value="ECO:0007669"/>
    <property type="project" value="UniProtKB-SubCell"/>
</dbReference>
<dbReference type="HAMAP" id="MF_00044">
    <property type="entry name" value="Asp_tRNA_synth_type1"/>
    <property type="match status" value="1"/>
</dbReference>
<feature type="binding site" evidence="7">
    <location>
        <position position="221"/>
    </location>
    <ligand>
        <name>L-aspartate</name>
        <dbReference type="ChEBI" id="CHEBI:29991"/>
    </ligand>
</feature>
<comment type="catalytic activity">
    <reaction evidence="7">
        <text>tRNA(Asx) + L-aspartate + ATP = L-aspartyl-tRNA(Asx) + AMP + diphosphate</text>
        <dbReference type="Rhea" id="RHEA:18349"/>
        <dbReference type="Rhea" id="RHEA-COMP:9710"/>
        <dbReference type="Rhea" id="RHEA-COMP:9711"/>
        <dbReference type="ChEBI" id="CHEBI:29991"/>
        <dbReference type="ChEBI" id="CHEBI:30616"/>
        <dbReference type="ChEBI" id="CHEBI:33019"/>
        <dbReference type="ChEBI" id="CHEBI:78442"/>
        <dbReference type="ChEBI" id="CHEBI:78516"/>
        <dbReference type="ChEBI" id="CHEBI:456215"/>
        <dbReference type="EC" id="6.1.1.23"/>
    </reaction>
</comment>
<dbReference type="InterPro" id="IPR004365">
    <property type="entry name" value="NA-bd_OB_tRNA"/>
</dbReference>
<dbReference type="NCBIfam" id="NF001750">
    <property type="entry name" value="PRK00476.1"/>
    <property type="match status" value="1"/>
</dbReference>
<feature type="region of interest" description="Aspartate" evidence="7">
    <location>
        <begin position="199"/>
        <end position="202"/>
    </location>
</feature>
<accession>A0A1I5TAF2</accession>
<evidence type="ECO:0000256" key="3">
    <source>
        <dbReference type="ARBA" id="ARBA00022741"/>
    </source>
</evidence>
<dbReference type="Pfam" id="PF02938">
    <property type="entry name" value="GAD"/>
    <property type="match status" value="1"/>
</dbReference>
<feature type="domain" description="Aminoacyl-transfer RNA synthetases class-II family profile" evidence="8">
    <location>
        <begin position="144"/>
        <end position="559"/>
    </location>
</feature>
<feature type="binding site" evidence="7">
    <location>
        <position position="175"/>
    </location>
    <ligand>
        <name>L-aspartate</name>
        <dbReference type="ChEBI" id="CHEBI:29991"/>
    </ligand>
</feature>
<dbReference type="Gene3D" id="2.40.50.140">
    <property type="entry name" value="Nucleic acid-binding proteins"/>
    <property type="match status" value="1"/>
</dbReference>
<dbReference type="GO" id="GO:0050560">
    <property type="term" value="F:aspartate-tRNA(Asn) ligase activity"/>
    <property type="evidence" value="ECO:0007669"/>
    <property type="project" value="UniProtKB-EC"/>
</dbReference>
<keyword evidence="2 7" id="KW-0436">Ligase</keyword>
<dbReference type="InterPro" id="IPR004364">
    <property type="entry name" value="Aa-tRNA-synt_II"/>
</dbReference>
<dbReference type="EMBL" id="FOXA01000013">
    <property type="protein sequence ID" value="SFP80033.1"/>
    <property type="molecule type" value="Genomic_DNA"/>
</dbReference>
<evidence type="ECO:0000313" key="10">
    <source>
        <dbReference type="Proteomes" id="UP000199356"/>
    </source>
</evidence>
<comment type="similarity">
    <text evidence="1 7">Belongs to the class-II aminoacyl-tRNA synthetase family. Type 1 subfamily.</text>
</comment>
<dbReference type="Pfam" id="PF01336">
    <property type="entry name" value="tRNA_anti-codon"/>
    <property type="match status" value="1"/>
</dbReference>
<dbReference type="PANTHER" id="PTHR22594:SF5">
    <property type="entry name" value="ASPARTATE--TRNA LIGASE, MITOCHONDRIAL"/>
    <property type="match status" value="1"/>
</dbReference>
<dbReference type="GO" id="GO:0005524">
    <property type="term" value="F:ATP binding"/>
    <property type="evidence" value="ECO:0007669"/>
    <property type="project" value="UniProtKB-UniRule"/>
</dbReference>
<dbReference type="Proteomes" id="UP000199356">
    <property type="component" value="Unassembled WGS sequence"/>
</dbReference>
<feature type="binding site" evidence="7">
    <location>
        <position position="453"/>
    </location>
    <ligand>
        <name>L-aspartate</name>
        <dbReference type="ChEBI" id="CHEBI:29991"/>
    </ligand>
</feature>
<dbReference type="SUPFAM" id="SSF55261">
    <property type="entry name" value="GAD domain-like"/>
    <property type="match status" value="1"/>
</dbReference>
<feature type="site" description="Important for tRNA non-discrimination" evidence="7">
    <location>
        <position position="33"/>
    </location>
</feature>
<keyword evidence="10" id="KW-1185">Reference proteome</keyword>
<dbReference type="EC" id="6.1.1.23" evidence="7"/>
<keyword evidence="3 7" id="KW-0547">Nucleotide-binding</keyword>
<dbReference type="RefSeq" id="WP_093423649.1">
    <property type="nucleotide sequence ID" value="NZ_FOXA01000013.1"/>
</dbReference>
<dbReference type="InterPro" id="IPR002312">
    <property type="entry name" value="Asp/Asn-tRNA-synth_IIb"/>
</dbReference>
<sequence>MHAYRSHTCADLDASTVGQTVRLAGWVHRVRDHGGVLFIDLRDHYGMTQVLCDPDSPVFAEVEKVRAEWCVQIDGEVKARAPELVNPKIPTGEIEVYIRGIDVLGRSAELPLQVFGDQEYPEETRLRYRFLDLRRQHLHDNIVLRSDVVRDLRQRMWDQGFNEFQTPIITASSPEGARDFLVPSRLHPGKFYALPQAPQQFKQLIMVSGFDKYFQIAPCFRDEDPRADRSPTDFYQLDLEMSFVTQDDVFDAIQPVVQGCFERFGKGRKVDTVWPQISYADAALWYGTDKPDLRNPIKMQVVSEHFRGSGFAIFAKLLEQEGTEIRAIPAPGGGSRKFCDRMNAFAQKEGLPGMGYIFWREGESGIEAAGPLAKNIGPERTEAIRQQLGLGKGDAAFFLGGKPSSFERVAARARVQIGEELDLVDRDRFAFAWIVDFPMYEADEETGEIDFSHNPFSMPQGGLEALDGDPLKVLGWQYDLACNGYELVSGAIRNHKPEIMFKAFEIAGYGEDEVRKRFGGMVNAFQYGAPPHGGCAAGIDRMVMLLADEQNIREVIMFPMNQRAEDLMMGAPSEPSNEQLRELRLRVLPPEE</sequence>
<protein>
    <recommendedName>
        <fullName evidence="7">Aspartate--tRNA(Asp/Asn) ligase</fullName>
        <ecNumber evidence="7">6.1.1.23</ecNumber>
    </recommendedName>
    <alternativeName>
        <fullName evidence="7">Aspartyl-tRNA synthetase</fullName>
        <shortName evidence="7">AspRS</shortName>
    </alternativeName>
    <alternativeName>
        <fullName evidence="7">Non-discriminating aspartyl-tRNA synthetase</fullName>
        <shortName evidence="7">ND-AspRS</shortName>
    </alternativeName>
</protein>
<dbReference type="InterPro" id="IPR029351">
    <property type="entry name" value="GAD_dom"/>
</dbReference>
<dbReference type="OrthoDB" id="9802326at2"/>
<dbReference type="SUPFAM" id="SSF50249">
    <property type="entry name" value="Nucleic acid-binding proteins"/>
    <property type="match status" value="1"/>
</dbReference>
<feature type="binding site" evidence="7">
    <location>
        <position position="493"/>
    </location>
    <ligand>
        <name>L-aspartate</name>
        <dbReference type="ChEBI" id="CHEBI:29991"/>
    </ligand>
</feature>
<organism evidence="9 10">
    <name type="scientific">Tranquillimonas alkanivorans</name>
    <dbReference type="NCBI Taxonomy" id="441119"/>
    <lineage>
        <taxon>Bacteria</taxon>
        <taxon>Pseudomonadati</taxon>
        <taxon>Pseudomonadota</taxon>
        <taxon>Alphaproteobacteria</taxon>
        <taxon>Rhodobacterales</taxon>
        <taxon>Roseobacteraceae</taxon>
        <taxon>Tranquillimonas</taxon>
    </lineage>
</organism>
<feature type="binding site" evidence="7">
    <location>
        <begin position="221"/>
        <end position="223"/>
    </location>
    <ligand>
        <name>ATP</name>
        <dbReference type="ChEBI" id="CHEBI:30616"/>
    </ligand>
</feature>
<comment type="function">
    <text evidence="7">Aspartyl-tRNA synthetase with relaxed tRNA specificity since it is able to aspartylate not only its cognate tRNA(Asp) but also tRNA(Asn). Reaction proceeds in two steps: L-aspartate is first activated by ATP to form Asp-AMP and then transferred to the acceptor end of tRNA(Asp/Asn).</text>
</comment>
<dbReference type="Pfam" id="PF00152">
    <property type="entry name" value="tRNA-synt_2"/>
    <property type="match status" value="1"/>
</dbReference>
<dbReference type="CDD" id="cd04317">
    <property type="entry name" value="EcAspRS_like_N"/>
    <property type="match status" value="1"/>
</dbReference>
<evidence type="ECO:0000256" key="5">
    <source>
        <dbReference type="ARBA" id="ARBA00022917"/>
    </source>
</evidence>
<dbReference type="InterPro" id="IPR004115">
    <property type="entry name" value="GAD-like_sf"/>
</dbReference>
<name>A0A1I5TAF2_9RHOB</name>
<dbReference type="PROSITE" id="PS50862">
    <property type="entry name" value="AA_TRNA_LIGASE_II"/>
    <property type="match status" value="1"/>
</dbReference>
<dbReference type="PRINTS" id="PR01042">
    <property type="entry name" value="TRNASYNTHASP"/>
</dbReference>
<keyword evidence="7" id="KW-0963">Cytoplasm</keyword>
<proteinExistence type="inferred from homology"/>
<dbReference type="InterPro" id="IPR047089">
    <property type="entry name" value="Asp-tRNA-ligase_1_N"/>
</dbReference>
<feature type="binding site" evidence="7">
    <location>
        <position position="486"/>
    </location>
    <ligand>
        <name>ATP</name>
        <dbReference type="ChEBI" id="CHEBI:30616"/>
    </ligand>
</feature>
<keyword evidence="5 7" id="KW-0648">Protein biosynthesis</keyword>
<evidence type="ECO:0000313" key="9">
    <source>
        <dbReference type="EMBL" id="SFP80033.1"/>
    </source>
</evidence>
<comment type="subcellular location">
    <subcellularLocation>
        <location evidence="7">Cytoplasm</location>
    </subcellularLocation>
</comment>
<dbReference type="AlphaFoldDB" id="A0A1I5TAF2"/>
<dbReference type="STRING" id="441119.SAMN04488047_11316"/>
<reference evidence="9 10" key="1">
    <citation type="submission" date="2016-10" db="EMBL/GenBank/DDBJ databases">
        <authorList>
            <person name="de Groot N.N."/>
        </authorList>
    </citation>
    <scope>NUCLEOTIDE SEQUENCE [LARGE SCALE GENOMIC DNA]</scope>
    <source>
        <strain evidence="9 10">DSM 19547</strain>
    </source>
</reference>
<dbReference type="GO" id="GO:0006422">
    <property type="term" value="P:aspartyl-tRNA aminoacylation"/>
    <property type="evidence" value="ECO:0007669"/>
    <property type="project" value="UniProtKB-UniRule"/>
</dbReference>
<evidence type="ECO:0000256" key="1">
    <source>
        <dbReference type="ARBA" id="ARBA00006303"/>
    </source>
</evidence>
<dbReference type="SUPFAM" id="SSF55681">
    <property type="entry name" value="Class II aaRS and biotin synthetases"/>
    <property type="match status" value="1"/>
</dbReference>
<dbReference type="NCBIfam" id="TIGR00459">
    <property type="entry name" value="aspS_bact"/>
    <property type="match status" value="1"/>
</dbReference>
<evidence type="ECO:0000256" key="2">
    <source>
        <dbReference type="ARBA" id="ARBA00022598"/>
    </source>
</evidence>
<dbReference type="Gene3D" id="3.30.930.10">
    <property type="entry name" value="Bira Bifunctional Protein, Domain 2"/>
    <property type="match status" value="1"/>
</dbReference>
<gene>
    <name evidence="7" type="primary">aspS</name>
    <name evidence="9" type="ORF">SAMN04488047_11316</name>
</gene>
<dbReference type="InterPro" id="IPR006195">
    <property type="entry name" value="aa-tRNA-synth_II"/>
</dbReference>
<feature type="binding site" evidence="7">
    <location>
        <begin position="538"/>
        <end position="541"/>
    </location>
    <ligand>
        <name>ATP</name>
        <dbReference type="ChEBI" id="CHEBI:30616"/>
    </ligand>
</feature>